<dbReference type="PANTHER" id="PTHR21481:SF0">
    <property type="entry name" value="PROTEIN CLEC16A"/>
    <property type="match status" value="1"/>
</dbReference>
<feature type="region of interest" description="Disordered" evidence="2">
    <location>
        <begin position="692"/>
        <end position="711"/>
    </location>
</feature>
<gene>
    <name evidence="4" type="ORF">BcabD6B2_30740</name>
</gene>
<organism evidence="4 5">
    <name type="scientific">Babesia caballi</name>
    <dbReference type="NCBI Taxonomy" id="5871"/>
    <lineage>
        <taxon>Eukaryota</taxon>
        <taxon>Sar</taxon>
        <taxon>Alveolata</taxon>
        <taxon>Apicomplexa</taxon>
        <taxon>Aconoidasida</taxon>
        <taxon>Piroplasmida</taxon>
        <taxon>Babesiidae</taxon>
        <taxon>Babesia</taxon>
    </lineage>
</organism>
<evidence type="ECO:0000313" key="5">
    <source>
        <dbReference type="Proteomes" id="UP001497744"/>
    </source>
</evidence>
<feature type="compositionally biased region" description="Basic and acidic residues" evidence="2">
    <location>
        <begin position="775"/>
        <end position="792"/>
    </location>
</feature>
<comment type="caution">
    <text evidence="4">The sequence shown here is derived from an EMBL/GenBank/DDBJ whole genome shotgun (WGS) entry which is preliminary data.</text>
</comment>
<dbReference type="InterPro" id="IPR039272">
    <property type="entry name" value="CLEC16A/TT9"/>
</dbReference>
<dbReference type="SUPFAM" id="SSF48371">
    <property type="entry name" value="ARM repeat"/>
    <property type="match status" value="1"/>
</dbReference>
<dbReference type="GO" id="GO:0005794">
    <property type="term" value="C:Golgi apparatus"/>
    <property type="evidence" value="ECO:0007669"/>
    <property type="project" value="TreeGrafter"/>
</dbReference>
<evidence type="ECO:0000256" key="1">
    <source>
        <dbReference type="ARBA" id="ARBA00023006"/>
    </source>
</evidence>
<dbReference type="PANTHER" id="PTHR21481">
    <property type="entry name" value="PROTEIN CLEC16A"/>
    <property type="match status" value="1"/>
</dbReference>
<sequence>MDGDDAAGLDVEGVGMTYLEQLRQLHNAVLNRQAALTAAAADLVDGLKRLAELLIWGEKHNFDALFEWVEPGKGDNSGSYFCEKNLMDFLTSVLPNSPSRHVRIQLLQTLSMLIYNVSNERSLYYMLSNNYVNALITHPNLYTGGDVSSWSASLLKTLSGVLNATTIKFFYHEGNATFPLLEEALKFFSSSDSMKRAHVMTITLNILRLNDPSVTRYVLRHPHILTQIVLCLRRSWRRLNKHIKYASFASVGQTEAILLTQCDDVFQFLMDVMDLGIAEINEALLQRMFTTCFYPLLGSVIRGLDTDVALIEAIDVPQFPNCDFYRDTYQRLLLQTGLVGVYANNKSEIYTGATLSTGADTTATKIGSMDAPGSARGDDSVTTSAASSPRSIAEFQQLNIPAALLVNDLLPNVAYYLLVTHLASVRRDDVRRYLLLLTQCPFAPRKVLDQVARFTYSGDSVASDATDAKEDEEDAAVGRLTGVFESMSAWEQHVFGERSIQSADTANKEPPGEYVLNLLMGEFVRVALCSVPTTDSRLIMLLALQHSLQSSFMKLSPAAEAAAAFPFEQFIAVPNTSQGLHVVMQALNSAARHLSSPALRIQALNLTLVIIRHSVDIISRYCPEELASFVEEVRFHLCAAFGSLRVLIDSELEQCTFRHLSIFHDEWLRLQAGPTRRVDVLEYPHLLLDTERNPVSGRGGRTRGYSQPRARSVPVALGAAQPDSAHPASATAAVSDAEHTGINNFITQRTPIGFWLFGDRQDREMPPDAGTNGDSGRRSARDAHQSPARRNDTWQVMLEPASLFRRHVQVALLVRELLLDLAPGNLTAAASAAPRKTHASTDYSDFPLLLGQQTAINGTPITLGAHLSLESTRSFSCVMRLNADKRHRYAVCNDVLFLLVRKRSQEGLFEATCIHPLWNVDIKRMNTAARTCSVAILWYPDERSSPRAGQSYCEPLQAHSVTEFDLVFETEEDTVEYVRRYKLAVAHTTAACSAAIRRYLEDCN</sequence>
<dbReference type="Proteomes" id="UP001497744">
    <property type="component" value="Unassembled WGS sequence"/>
</dbReference>
<dbReference type="AlphaFoldDB" id="A0AAV4LUC9"/>
<dbReference type="GO" id="GO:0005770">
    <property type="term" value="C:late endosome"/>
    <property type="evidence" value="ECO:0007669"/>
    <property type="project" value="TreeGrafter"/>
</dbReference>
<dbReference type="GO" id="GO:1901096">
    <property type="term" value="P:regulation of autophagosome maturation"/>
    <property type="evidence" value="ECO:0007669"/>
    <property type="project" value="TreeGrafter"/>
</dbReference>
<dbReference type="GeneID" id="94195120"/>
<feature type="domain" description="FPL" evidence="3">
    <location>
        <begin position="47"/>
        <end position="207"/>
    </location>
</feature>
<keyword evidence="1" id="KW-0072">Autophagy</keyword>
<dbReference type="RefSeq" id="XP_067715708.1">
    <property type="nucleotide sequence ID" value="XM_067859607.1"/>
</dbReference>
<dbReference type="Pfam" id="PF09758">
    <property type="entry name" value="FPL"/>
    <property type="match status" value="1"/>
</dbReference>
<protein>
    <submittedName>
        <fullName evidence="4">CLEC16A-like protein</fullName>
    </submittedName>
</protein>
<reference evidence="4 5" key="1">
    <citation type="submission" date="2021-06" db="EMBL/GenBank/DDBJ databases">
        <title>Genome sequence of Babesia caballi.</title>
        <authorList>
            <person name="Yamagishi J."/>
            <person name="Kidaka T."/>
            <person name="Ochi A."/>
        </authorList>
    </citation>
    <scope>NUCLEOTIDE SEQUENCE [LARGE SCALE GENOMIC DNA]</scope>
    <source>
        <strain evidence="4">USDA-D6B2</strain>
    </source>
</reference>
<evidence type="ECO:0000313" key="4">
    <source>
        <dbReference type="EMBL" id="GIX63639.1"/>
    </source>
</evidence>
<dbReference type="GO" id="GO:0007034">
    <property type="term" value="P:vacuolar transport"/>
    <property type="evidence" value="ECO:0007669"/>
    <property type="project" value="TreeGrafter"/>
</dbReference>
<evidence type="ECO:0000256" key="2">
    <source>
        <dbReference type="SAM" id="MobiDB-lite"/>
    </source>
</evidence>
<dbReference type="GO" id="GO:0016197">
    <property type="term" value="P:endosomal transport"/>
    <property type="evidence" value="ECO:0007669"/>
    <property type="project" value="TreeGrafter"/>
</dbReference>
<evidence type="ECO:0000259" key="3">
    <source>
        <dbReference type="Pfam" id="PF09758"/>
    </source>
</evidence>
<dbReference type="EMBL" id="BPLF01000002">
    <property type="protein sequence ID" value="GIX63639.1"/>
    <property type="molecule type" value="Genomic_DNA"/>
</dbReference>
<dbReference type="InterPro" id="IPR019155">
    <property type="entry name" value="CLEC16A/TT9_N"/>
</dbReference>
<accession>A0AAV4LUC9</accession>
<name>A0AAV4LUC9_BABCB</name>
<dbReference type="GO" id="GO:0006914">
    <property type="term" value="P:autophagy"/>
    <property type="evidence" value="ECO:0007669"/>
    <property type="project" value="UniProtKB-KW"/>
</dbReference>
<proteinExistence type="predicted"/>
<dbReference type="InterPro" id="IPR016024">
    <property type="entry name" value="ARM-type_fold"/>
</dbReference>
<feature type="region of interest" description="Disordered" evidence="2">
    <location>
        <begin position="759"/>
        <end position="792"/>
    </location>
</feature>
<keyword evidence="5" id="KW-1185">Reference proteome</keyword>